<dbReference type="Pfam" id="PF12833">
    <property type="entry name" value="HTH_18"/>
    <property type="match status" value="1"/>
</dbReference>
<evidence type="ECO:0000313" key="6">
    <source>
        <dbReference type="Proteomes" id="UP000886874"/>
    </source>
</evidence>
<dbReference type="InterPro" id="IPR014710">
    <property type="entry name" value="RmlC-like_jellyroll"/>
</dbReference>
<dbReference type="Proteomes" id="UP000886874">
    <property type="component" value="Unassembled WGS sequence"/>
</dbReference>
<evidence type="ECO:0000256" key="1">
    <source>
        <dbReference type="ARBA" id="ARBA00023015"/>
    </source>
</evidence>
<proteinExistence type="predicted"/>
<name>A0A9D1CNW3_9FIRM</name>
<dbReference type="Pfam" id="PF02311">
    <property type="entry name" value="AraC_binding"/>
    <property type="match status" value="1"/>
</dbReference>
<dbReference type="Gene3D" id="2.60.120.10">
    <property type="entry name" value="Jelly Rolls"/>
    <property type="match status" value="1"/>
</dbReference>
<sequence>MDRDIQQRPVPLRYQQPDRFLSDWVLHDTQEDVDYLPQTHLRIWYNNEKGIYNTHHHSAMEVMVCMEEESIVIANGETFRLNEGDILITPPHMLHKLIFEQFGARFIFLIDVEMLKNYQDYRVLDPLFMQAFLCTPATHPQIYQQVYDGFIRMTELYFSHKSFWELRIYGVLLETVSTIGRSFFAKAVPTDQALSDEKHWEYFGKFSSLINYIDANYSQDLTLEQAARYTGFSKYHFARLFKSYTNTTFYNYLCHKRVQAAQSLLSSDTPITNIAMQTGFNNLTSFCRCFKKYTNCSPSEYRSRLSE</sequence>
<dbReference type="PROSITE" id="PS01124">
    <property type="entry name" value="HTH_ARAC_FAMILY_2"/>
    <property type="match status" value="1"/>
</dbReference>
<dbReference type="PRINTS" id="PR00032">
    <property type="entry name" value="HTHARAC"/>
</dbReference>
<dbReference type="SMART" id="SM00342">
    <property type="entry name" value="HTH_ARAC"/>
    <property type="match status" value="1"/>
</dbReference>
<organism evidence="5 6">
    <name type="scientific">Candidatus Avoscillospira stercorigallinarum</name>
    <dbReference type="NCBI Taxonomy" id="2840708"/>
    <lineage>
        <taxon>Bacteria</taxon>
        <taxon>Bacillati</taxon>
        <taxon>Bacillota</taxon>
        <taxon>Clostridia</taxon>
        <taxon>Eubacteriales</taxon>
        <taxon>Oscillospiraceae</taxon>
        <taxon>Oscillospiraceae incertae sedis</taxon>
        <taxon>Candidatus Avoscillospira</taxon>
    </lineage>
</organism>
<evidence type="ECO:0000313" key="5">
    <source>
        <dbReference type="EMBL" id="HIQ69498.1"/>
    </source>
</evidence>
<evidence type="ECO:0000256" key="2">
    <source>
        <dbReference type="ARBA" id="ARBA00023125"/>
    </source>
</evidence>
<keyword evidence="1" id="KW-0805">Transcription regulation</keyword>
<dbReference type="GO" id="GO:0043565">
    <property type="term" value="F:sequence-specific DNA binding"/>
    <property type="evidence" value="ECO:0007669"/>
    <property type="project" value="InterPro"/>
</dbReference>
<dbReference type="PANTHER" id="PTHR43280">
    <property type="entry name" value="ARAC-FAMILY TRANSCRIPTIONAL REGULATOR"/>
    <property type="match status" value="1"/>
</dbReference>
<feature type="domain" description="HTH araC/xylS-type" evidence="4">
    <location>
        <begin position="207"/>
        <end position="304"/>
    </location>
</feature>
<dbReference type="PANTHER" id="PTHR43280:SF2">
    <property type="entry name" value="HTH-TYPE TRANSCRIPTIONAL REGULATOR EXSA"/>
    <property type="match status" value="1"/>
</dbReference>
<accession>A0A9D1CNW3</accession>
<dbReference type="InterPro" id="IPR003313">
    <property type="entry name" value="AraC-bd"/>
</dbReference>
<reference evidence="5" key="2">
    <citation type="journal article" date="2021" name="PeerJ">
        <title>Extensive microbial diversity within the chicken gut microbiome revealed by metagenomics and culture.</title>
        <authorList>
            <person name="Gilroy R."/>
            <person name="Ravi A."/>
            <person name="Getino M."/>
            <person name="Pursley I."/>
            <person name="Horton D.L."/>
            <person name="Alikhan N.F."/>
            <person name="Baker D."/>
            <person name="Gharbi K."/>
            <person name="Hall N."/>
            <person name="Watson M."/>
            <person name="Adriaenssens E.M."/>
            <person name="Foster-Nyarko E."/>
            <person name="Jarju S."/>
            <person name="Secka A."/>
            <person name="Antonio M."/>
            <person name="Oren A."/>
            <person name="Chaudhuri R.R."/>
            <person name="La Ragione R."/>
            <person name="Hildebrand F."/>
            <person name="Pallen M.J."/>
        </authorList>
    </citation>
    <scope>NUCLEOTIDE SEQUENCE</scope>
    <source>
        <strain evidence="5">ChiSjej2B20-13462</strain>
    </source>
</reference>
<evidence type="ECO:0000256" key="3">
    <source>
        <dbReference type="ARBA" id="ARBA00023163"/>
    </source>
</evidence>
<dbReference type="SUPFAM" id="SSF46689">
    <property type="entry name" value="Homeodomain-like"/>
    <property type="match status" value="2"/>
</dbReference>
<protein>
    <submittedName>
        <fullName evidence="5">Helix-turn-helix domain-containing protein</fullName>
    </submittedName>
</protein>
<dbReference type="InterPro" id="IPR037923">
    <property type="entry name" value="HTH-like"/>
</dbReference>
<dbReference type="EMBL" id="DVFN01000063">
    <property type="protein sequence ID" value="HIQ69498.1"/>
    <property type="molecule type" value="Genomic_DNA"/>
</dbReference>
<evidence type="ECO:0000259" key="4">
    <source>
        <dbReference type="PROSITE" id="PS01124"/>
    </source>
</evidence>
<dbReference type="Gene3D" id="1.10.10.60">
    <property type="entry name" value="Homeodomain-like"/>
    <property type="match status" value="2"/>
</dbReference>
<keyword evidence="2" id="KW-0238">DNA-binding</keyword>
<reference evidence="5" key="1">
    <citation type="submission" date="2020-10" db="EMBL/GenBank/DDBJ databases">
        <authorList>
            <person name="Gilroy R."/>
        </authorList>
    </citation>
    <scope>NUCLEOTIDE SEQUENCE</scope>
    <source>
        <strain evidence="5">ChiSjej2B20-13462</strain>
    </source>
</reference>
<dbReference type="SUPFAM" id="SSF51215">
    <property type="entry name" value="Regulatory protein AraC"/>
    <property type="match status" value="1"/>
</dbReference>
<dbReference type="InterPro" id="IPR020449">
    <property type="entry name" value="Tscrpt_reg_AraC-type_HTH"/>
</dbReference>
<dbReference type="InterPro" id="IPR009057">
    <property type="entry name" value="Homeodomain-like_sf"/>
</dbReference>
<keyword evidence="3" id="KW-0804">Transcription</keyword>
<dbReference type="PROSITE" id="PS00041">
    <property type="entry name" value="HTH_ARAC_FAMILY_1"/>
    <property type="match status" value="1"/>
</dbReference>
<dbReference type="InterPro" id="IPR018062">
    <property type="entry name" value="HTH_AraC-typ_CS"/>
</dbReference>
<gene>
    <name evidence="5" type="ORF">IAA67_04110</name>
</gene>
<dbReference type="GO" id="GO:0003700">
    <property type="term" value="F:DNA-binding transcription factor activity"/>
    <property type="evidence" value="ECO:0007669"/>
    <property type="project" value="InterPro"/>
</dbReference>
<dbReference type="InterPro" id="IPR018060">
    <property type="entry name" value="HTH_AraC"/>
</dbReference>
<comment type="caution">
    <text evidence="5">The sequence shown here is derived from an EMBL/GenBank/DDBJ whole genome shotgun (WGS) entry which is preliminary data.</text>
</comment>
<dbReference type="AlphaFoldDB" id="A0A9D1CNW3"/>